<dbReference type="PANTHER" id="PTHR14482">
    <property type="entry name" value="CHROMOSOME 12 ORF 43 HOMOLOG"/>
    <property type="match status" value="1"/>
</dbReference>
<accession>A0ABP1NFP1</accession>
<dbReference type="PANTHER" id="PTHR14482:SF0">
    <property type="entry name" value="PROTEIN CUSTOS"/>
    <property type="match status" value="1"/>
</dbReference>
<comment type="caution">
    <text evidence="8">The sequence shown here is derived from an EMBL/GenBank/DDBJ whole genome shotgun (WGS) entry which is preliminary data.</text>
</comment>
<name>A0ABP1NFP1_XYLVO</name>
<protein>
    <recommendedName>
        <fullName evidence="3">Protein CUSTOS</fullName>
    </recommendedName>
</protein>
<organism evidence="8 9">
    <name type="scientific">Xylocopa violacea</name>
    <name type="common">Violet carpenter bee</name>
    <name type="synonym">Apis violacea</name>
    <dbReference type="NCBI Taxonomy" id="135666"/>
    <lineage>
        <taxon>Eukaryota</taxon>
        <taxon>Metazoa</taxon>
        <taxon>Ecdysozoa</taxon>
        <taxon>Arthropoda</taxon>
        <taxon>Hexapoda</taxon>
        <taxon>Insecta</taxon>
        <taxon>Pterygota</taxon>
        <taxon>Neoptera</taxon>
        <taxon>Endopterygota</taxon>
        <taxon>Hymenoptera</taxon>
        <taxon>Apocrita</taxon>
        <taxon>Aculeata</taxon>
        <taxon>Apoidea</taxon>
        <taxon>Anthophila</taxon>
        <taxon>Apidae</taxon>
        <taxon>Xylocopa</taxon>
        <taxon>Xylocopa</taxon>
    </lineage>
</organism>
<feature type="region of interest" description="Disordered" evidence="7">
    <location>
        <begin position="1"/>
        <end position="70"/>
    </location>
</feature>
<comment type="similarity">
    <text evidence="2">Belongs to the CUSTOS family.</text>
</comment>
<proteinExistence type="inferred from homology"/>
<evidence type="ECO:0000256" key="5">
    <source>
        <dbReference type="ARBA" id="ARBA00022687"/>
    </source>
</evidence>
<dbReference type="InterPro" id="IPR026694">
    <property type="entry name" value="CUSTOS"/>
</dbReference>
<keyword evidence="6" id="KW-0539">Nucleus</keyword>
<keyword evidence="4" id="KW-0217">Developmental protein</keyword>
<evidence type="ECO:0000256" key="7">
    <source>
        <dbReference type="SAM" id="MobiDB-lite"/>
    </source>
</evidence>
<keyword evidence="9" id="KW-1185">Reference proteome</keyword>
<dbReference type="EMBL" id="CAXAJV020001289">
    <property type="protein sequence ID" value="CAL7938744.1"/>
    <property type="molecule type" value="Genomic_DNA"/>
</dbReference>
<evidence type="ECO:0000256" key="1">
    <source>
        <dbReference type="ARBA" id="ARBA00004259"/>
    </source>
</evidence>
<feature type="compositionally biased region" description="Basic and acidic residues" evidence="7">
    <location>
        <begin position="15"/>
        <end position="29"/>
    </location>
</feature>
<evidence type="ECO:0000256" key="6">
    <source>
        <dbReference type="ARBA" id="ARBA00023242"/>
    </source>
</evidence>
<sequence length="207" mass="23871">MLDKSNDDSSSSEDEIPKDALEEAVDHQFLKNSYLSNHSSEKTDISKETDEQNDLTKNENSTKPISLRKDSENQDRFFNFGVSPSFQSYVAKQLDGIIEKSIRIKKKKVDDVTDEKESEDNNCGIKLLNSSVDFLSAKEESIEEKPQRKRKSETTIDHKETLVKCKEAALEPDRILSREETKAWTSKRKEPEFKYKRMKNGTLIEKT</sequence>
<gene>
    <name evidence="8" type="ORF">XYLVIOL_LOCUS3465</name>
</gene>
<keyword evidence="5" id="KW-0879">Wnt signaling pathway</keyword>
<evidence type="ECO:0000256" key="2">
    <source>
        <dbReference type="ARBA" id="ARBA00008632"/>
    </source>
</evidence>
<dbReference type="Proteomes" id="UP001642520">
    <property type="component" value="Unassembled WGS sequence"/>
</dbReference>
<evidence type="ECO:0000256" key="3">
    <source>
        <dbReference type="ARBA" id="ARBA00013465"/>
    </source>
</evidence>
<evidence type="ECO:0000256" key="4">
    <source>
        <dbReference type="ARBA" id="ARBA00022473"/>
    </source>
</evidence>
<feature type="compositionally biased region" description="Basic and acidic residues" evidence="7">
    <location>
        <begin position="39"/>
        <end position="57"/>
    </location>
</feature>
<comment type="subcellular location">
    <subcellularLocation>
        <location evidence="1">Nucleus envelope</location>
    </subcellularLocation>
</comment>
<evidence type="ECO:0000313" key="8">
    <source>
        <dbReference type="EMBL" id="CAL7938744.1"/>
    </source>
</evidence>
<reference evidence="8 9" key="1">
    <citation type="submission" date="2024-08" db="EMBL/GenBank/DDBJ databases">
        <authorList>
            <person name="Will J Nash"/>
            <person name="Angela Man"/>
            <person name="Seanna McTaggart"/>
            <person name="Kendall Baker"/>
            <person name="Tom Barker"/>
            <person name="Leah Catchpole"/>
            <person name="Alex Durrant"/>
            <person name="Karim Gharbi"/>
            <person name="Naomi Irish"/>
            <person name="Gemy Kaithakottil"/>
            <person name="Debby Ku"/>
            <person name="Aaliyah Providence"/>
            <person name="Felix Shaw"/>
            <person name="David Swarbreck"/>
            <person name="Chris Watkins"/>
            <person name="Ann M. McCartney"/>
            <person name="Giulio Formenti"/>
            <person name="Alice Mouton"/>
            <person name="Noel Vella"/>
            <person name="Bjorn M von Reumont"/>
            <person name="Adriana Vella"/>
            <person name="Wilfried Haerty"/>
        </authorList>
    </citation>
    <scope>NUCLEOTIDE SEQUENCE [LARGE SCALE GENOMIC DNA]</scope>
</reference>
<evidence type="ECO:0000313" key="9">
    <source>
        <dbReference type="Proteomes" id="UP001642520"/>
    </source>
</evidence>